<evidence type="ECO:0000313" key="2">
    <source>
        <dbReference type="Proteomes" id="UP001207468"/>
    </source>
</evidence>
<proteinExistence type="predicted"/>
<dbReference type="Proteomes" id="UP001207468">
    <property type="component" value="Unassembled WGS sequence"/>
</dbReference>
<sequence>MSVYCLVTPILFSVTCEAVSPQRSIIDRERKQQHITLSHFPTKTDLIYMPSPKHCSLGQNSGHEDCKQSQPRQRHM</sequence>
<organism evidence="1 2">
    <name type="scientific">Russula earlei</name>
    <dbReference type="NCBI Taxonomy" id="71964"/>
    <lineage>
        <taxon>Eukaryota</taxon>
        <taxon>Fungi</taxon>
        <taxon>Dikarya</taxon>
        <taxon>Basidiomycota</taxon>
        <taxon>Agaricomycotina</taxon>
        <taxon>Agaricomycetes</taxon>
        <taxon>Russulales</taxon>
        <taxon>Russulaceae</taxon>
        <taxon>Russula</taxon>
    </lineage>
</organism>
<protein>
    <submittedName>
        <fullName evidence="1">Uncharacterized protein</fullName>
    </submittedName>
</protein>
<comment type="caution">
    <text evidence="1">The sequence shown here is derived from an EMBL/GenBank/DDBJ whole genome shotgun (WGS) entry which is preliminary data.</text>
</comment>
<keyword evidence="2" id="KW-1185">Reference proteome</keyword>
<name>A0ACC0UGK2_9AGAM</name>
<gene>
    <name evidence="1" type="ORF">F5148DRAFT_580792</name>
</gene>
<accession>A0ACC0UGK2</accession>
<dbReference type="EMBL" id="JAGFNK010000042">
    <property type="protein sequence ID" value="KAI9510435.1"/>
    <property type="molecule type" value="Genomic_DNA"/>
</dbReference>
<evidence type="ECO:0000313" key="1">
    <source>
        <dbReference type="EMBL" id="KAI9510435.1"/>
    </source>
</evidence>
<reference evidence="1" key="1">
    <citation type="submission" date="2021-03" db="EMBL/GenBank/DDBJ databases">
        <title>Evolutionary priming and transition to the ectomycorrhizal habit in an iconic lineage of mushroom-forming fungi: is preadaptation a requirement?</title>
        <authorList>
            <consortium name="DOE Joint Genome Institute"/>
            <person name="Looney B.P."/>
            <person name="Miyauchi S."/>
            <person name="Morin E."/>
            <person name="Drula E."/>
            <person name="Courty P.E."/>
            <person name="Chicoki N."/>
            <person name="Fauchery L."/>
            <person name="Kohler A."/>
            <person name="Kuo A."/>
            <person name="LaButti K."/>
            <person name="Pangilinan J."/>
            <person name="Lipzen A."/>
            <person name="Riley R."/>
            <person name="Andreopoulos W."/>
            <person name="He G."/>
            <person name="Johnson J."/>
            <person name="Barry K.W."/>
            <person name="Grigoriev I.V."/>
            <person name="Nagy L."/>
            <person name="Hibbett D."/>
            <person name="Henrissat B."/>
            <person name="Matheny P.B."/>
            <person name="Labbe J."/>
            <person name="Martin A.F."/>
        </authorList>
    </citation>
    <scope>NUCLEOTIDE SEQUENCE</scope>
    <source>
        <strain evidence="1">BPL698</strain>
    </source>
</reference>